<dbReference type="Proteomes" id="UP001153069">
    <property type="component" value="Unassembled WGS sequence"/>
</dbReference>
<comment type="caution">
    <text evidence="3">The sequence shown here is derived from an EMBL/GenBank/DDBJ whole genome shotgun (WGS) entry which is preliminary data.</text>
</comment>
<feature type="domain" description="FAS1" evidence="2">
    <location>
        <begin position="201"/>
        <end position="355"/>
    </location>
</feature>
<protein>
    <submittedName>
        <fullName evidence="3">Beta-induced protein ig-h3</fullName>
    </submittedName>
</protein>
<dbReference type="PANTHER" id="PTHR10900">
    <property type="entry name" value="PERIOSTIN-RELATED"/>
    <property type="match status" value="1"/>
</dbReference>
<dbReference type="AlphaFoldDB" id="A0A9N8DM05"/>
<gene>
    <name evidence="3" type="ORF">SEMRO_206_G086600.1</name>
</gene>
<sequence>MFRKTMALVLALFVSGCVADQEMPPPPDGGMGPGDGMGGMGPGDGMGMGPPGDGMGMMGKPATVVDIALGSPEHKTLVELLTTAGLVDTLADEFANYTVFAPTDDAFAALGNGTLDKYLEPQWAGHLIDILLYHVTWGEYKAEDLSQDLELWMLNGESANITSVSPVYTINNATIGPADLEAENGVVHVIDSVLLPWSVYTDIVTAAVTLPELFSTLVGLVVAANLTETLSGPGPYTLFAPTNDAFDAIDNETASFLLSPDGFESLQDILLYHVAPGIILSDDVMDGAEIWMANGDPAILSVTKTAGNSTASTDNVTTAVSASEGEEAYLINDATITEGDYLVNNGVIHIIDTVLLPLVASRR</sequence>
<dbReference type="SMART" id="SM00554">
    <property type="entry name" value="FAS1"/>
    <property type="match status" value="2"/>
</dbReference>
<evidence type="ECO:0000259" key="2">
    <source>
        <dbReference type="PROSITE" id="PS50213"/>
    </source>
</evidence>
<dbReference type="InterPro" id="IPR050904">
    <property type="entry name" value="Adhesion/Biosynth-related"/>
</dbReference>
<feature type="chain" id="PRO_5040331643" evidence="1">
    <location>
        <begin position="20"/>
        <end position="363"/>
    </location>
</feature>
<dbReference type="Gene3D" id="2.30.180.10">
    <property type="entry name" value="FAS1 domain"/>
    <property type="match status" value="2"/>
</dbReference>
<feature type="domain" description="FAS1" evidence="2">
    <location>
        <begin position="61"/>
        <end position="194"/>
    </location>
</feature>
<dbReference type="InterPro" id="IPR036378">
    <property type="entry name" value="FAS1_dom_sf"/>
</dbReference>
<keyword evidence="4" id="KW-1185">Reference proteome</keyword>
<dbReference type="Pfam" id="PF02469">
    <property type="entry name" value="Fasciclin"/>
    <property type="match status" value="2"/>
</dbReference>
<proteinExistence type="predicted"/>
<dbReference type="SUPFAM" id="SSF82153">
    <property type="entry name" value="FAS1 domain"/>
    <property type="match status" value="2"/>
</dbReference>
<evidence type="ECO:0000313" key="3">
    <source>
        <dbReference type="EMBL" id="CAB9504726.1"/>
    </source>
</evidence>
<feature type="signal peptide" evidence="1">
    <location>
        <begin position="1"/>
        <end position="19"/>
    </location>
</feature>
<dbReference type="PANTHER" id="PTHR10900:SF77">
    <property type="entry name" value="FI19380P1"/>
    <property type="match status" value="1"/>
</dbReference>
<dbReference type="OrthoDB" id="5988460at2759"/>
<dbReference type="PROSITE" id="PS51257">
    <property type="entry name" value="PROKAR_LIPOPROTEIN"/>
    <property type="match status" value="1"/>
</dbReference>
<evidence type="ECO:0000313" key="4">
    <source>
        <dbReference type="Proteomes" id="UP001153069"/>
    </source>
</evidence>
<evidence type="ECO:0000256" key="1">
    <source>
        <dbReference type="SAM" id="SignalP"/>
    </source>
</evidence>
<dbReference type="GO" id="GO:0005615">
    <property type="term" value="C:extracellular space"/>
    <property type="evidence" value="ECO:0007669"/>
    <property type="project" value="TreeGrafter"/>
</dbReference>
<organism evidence="3 4">
    <name type="scientific">Seminavis robusta</name>
    <dbReference type="NCBI Taxonomy" id="568900"/>
    <lineage>
        <taxon>Eukaryota</taxon>
        <taxon>Sar</taxon>
        <taxon>Stramenopiles</taxon>
        <taxon>Ochrophyta</taxon>
        <taxon>Bacillariophyta</taxon>
        <taxon>Bacillariophyceae</taxon>
        <taxon>Bacillariophycidae</taxon>
        <taxon>Naviculales</taxon>
        <taxon>Naviculaceae</taxon>
        <taxon>Seminavis</taxon>
    </lineage>
</organism>
<keyword evidence="1" id="KW-0732">Signal</keyword>
<dbReference type="PROSITE" id="PS50213">
    <property type="entry name" value="FAS1"/>
    <property type="match status" value="2"/>
</dbReference>
<dbReference type="InterPro" id="IPR000782">
    <property type="entry name" value="FAS1_domain"/>
</dbReference>
<name>A0A9N8DM05_9STRA</name>
<reference evidence="3" key="1">
    <citation type="submission" date="2020-06" db="EMBL/GenBank/DDBJ databases">
        <authorList>
            <consortium name="Plant Systems Biology data submission"/>
        </authorList>
    </citation>
    <scope>NUCLEOTIDE SEQUENCE</scope>
    <source>
        <strain evidence="3">D6</strain>
    </source>
</reference>
<dbReference type="FunFam" id="2.30.180.10:FF:000032">
    <property type="entry name" value="Fasciclin domain-containing protein, putative"/>
    <property type="match status" value="2"/>
</dbReference>
<accession>A0A9N8DM05</accession>
<dbReference type="EMBL" id="CAICTM010000205">
    <property type="protein sequence ID" value="CAB9504726.1"/>
    <property type="molecule type" value="Genomic_DNA"/>
</dbReference>